<feature type="compositionally biased region" description="Basic residues" evidence="1">
    <location>
        <begin position="670"/>
        <end position="682"/>
    </location>
</feature>
<keyword evidence="3" id="KW-1185">Reference proteome</keyword>
<feature type="compositionally biased region" description="Basic residues" evidence="1">
    <location>
        <begin position="508"/>
        <end position="517"/>
    </location>
</feature>
<feature type="compositionally biased region" description="Low complexity" evidence="1">
    <location>
        <begin position="587"/>
        <end position="599"/>
    </location>
</feature>
<feature type="region of interest" description="Disordered" evidence="1">
    <location>
        <begin position="482"/>
        <end position="599"/>
    </location>
</feature>
<dbReference type="OrthoDB" id="6226069at2759"/>
<name>A0A6H5GNU8_9HEMI</name>
<feature type="non-terminal residue" evidence="2">
    <location>
        <position position="1"/>
    </location>
</feature>
<feature type="region of interest" description="Disordered" evidence="1">
    <location>
        <begin position="1"/>
        <end position="42"/>
    </location>
</feature>
<dbReference type="EMBL" id="CADCXU010016597">
    <property type="protein sequence ID" value="CAB0005744.1"/>
    <property type="molecule type" value="Genomic_DNA"/>
</dbReference>
<evidence type="ECO:0000313" key="2">
    <source>
        <dbReference type="EMBL" id="CAB0005744.1"/>
    </source>
</evidence>
<evidence type="ECO:0000256" key="1">
    <source>
        <dbReference type="SAM" id="MobiDB-lite"/>
    </source>
</evidence>
<dbReference type="AlphaFoldDB" id="A0A6H5GNU8"/>
<protein>
    <submittedName>
        <fullName evidence="2">Uncharacterized protein</fullName>
    </submittedName>
</protein>
<reference evidence="2 3" key="1">
    <citation type="submission" date="2020-02" db="EMBL/GenBank/DDBJ databases">
        <authorList>
            <person name="Ferguson B K."/>
        </authorList>
    </citation>
    <scope>NUCLEOTIDE SEQUENCE [LARGE SCALE GENOMIC DNA]</scope>
</reference>
<gene>
    <name evidence="2" type="ORF">NTEN_LOCUS11221</name>
</gene>
<feature type="region of interest" description="Disordered" evidence="1">
    <location>
        <begin position="657"/>
        <end position="687"/>
    </location>
</feature>
<feature type="compositionally biased region" description="Basic and acidic residues" evidence="1">
    <location>
        <begin position="494"/>
        <end position="507"/>
    </location>
</feature>
<proteinExistence type="predicted"/>
<accession>A0A6H5GNU8</accession>
<sequence length="734" mass="79986">KNLIRSKYIGSSSSNQNSQWQRTSASPAKIRQGRAGKSVGCPRPDVRRLGGGVDGLAETGQDIVFANQAVPTIVGSRDFLPPRAPLPSGSVATATAKPGGRGDQLLLCLDGETRFPSASSGTITPSAPDIEADIEGVNLSIGIVLKSRIGTELQKKTFIHIYSESLPEQAPVCPTSRLMVNFANLGFELILTSFIHLKNVFRKKEPFSAPQVRVNGSIGVVLKSRIGTELQKKLFLIHIYSESLPEQVSMHIKDGFAKFSIFFLNWTTSSMRFAPDDPFGKLGVEISIRTIPGKGTIGIVLKSRIGTELRKKRLIIYIYCDNLQTSGAGVESESAIKIFCPSAVRRTPYAVRRTPYAVRRTPSAVRRTPYAVRRTPYAVRRPPSGVFPIIFTLGLPPTDQRKTCGLIAFQVGLKSPLEKILTHEIASAARGPHARAGRAQSELFCTGIHFLIAKTNLMIYSPEARTLVVVILEFQEPQLSNKTTYGAPISSVPRHHDMRPFFDDLSGRSRRVTGRRHGPPERSVPLQSGRFSSGGSSAAAASASSAAAALQPRRRAASSVRRSQRRPPQTRRRGGRPVRRLRRPLLQRRLAAPAREPAAVPAAAVAAPARHVISRRAGSALHAGPARPADTFRPPVVGHVVAGIARRQPAHVHHGRLRLLRPPGPDGSARYRRRSRQRRRIVGRSSPAEPAVLHSPLTLAAGDSSLNAAAGGAAVVLRYRFPILVFRRIFIFFF</sequence>
<feature type="compositionally biased region" description="Basic residues" evidence="1">
    <location>
        <begin position="552"/>
        <end position="586"/>
    </location>
</feature>
<dbReference type="Proteomes" id="UP000479000">
    <property type="component" value="Unassembled WGS sequence"/>
</dbReference>
<feature type="compositionally biased region" description="Low complexity" evidence="1">
    <location>
        <begin position="528"/>
        <end position="551"/>
    </location>
</feature>
<evidence type="ECO:0000313" key="3">
    <source>
        <dbReference type="Proteomes" id="UP000479000"/>
    </source>
</evidence>
<organism evidence="2 3">
    <name type="scientific">Nesidiocoris tenuis</name>
    <dbReference type="NCBI Taxonomy" id="355587"/>
    <lineage>
        <taxon>Eukaryota</taxon>
        <taxon>Metazoa</taxon>
        <taxon>Ecdysozoa</taxon>
        <taxon>Arthropoda</taxon>
        <taxon>Hexapoda</taxon>
        <taxon>Insecta</taxon>
        <taxon>Pterygota</taxon>
        <taxon>Neoptera</taxon>
        <taxon>Paraneoptera</taxon>
        <taxon>Hemiptera</taxon>
        <taxon>Heteroptera</taxon>
        <taxon>Panheteroptera</taxon>
        <taxon>Cimicomorpha</taxon>
        <taxon>Miridae</taxon>
        <taxon>Dicyphina</taxon>
        <taxon>Nesidiocoris</taxon>
    </lineage>
</organism>